<keyword evidence="5 15" id="KW-0812">Transmembrane</keyword>
<dbReference type="Pfam" id="PF07645">
    <property type="entry name" value="EGF_CA"/>
    <property type="match status" value="3"/>
</dbReference>
<evidence type="ECO:0000256" key="14">
    <source>
        <dbReference type="PROSITE-ProRule" id="PRU00076"/>
    </source>
</evidence>
<evidence type="ECO:0000259" key="18">
    <source>
        <dbReference type="PROSITE" id="PS50041"/>
    </source>
</evidence>
<feature type="transmembrane region" description="Helical" evidence="15">
    <location>
        <begin position="507"/>
        <end position="534"/>
    </location>
</feature>
<keyword evidence="3" id="KW-0597">Phosphoprotein</keyword>
<dbReference type="SUPFAM" id="SSF56436">
    <property type="entry name" value="C-type lectin-like"/>
    <property type="match status" value="1"/>
</dbReference>
<dbReference type="InterPro" id="IPR016187">
    <property type="entry name" value="CTDL_fold"/>
</dbReference>
<keyword evidence="6 16" id="KW-0732">Signal</keyword>
<dbReference type="SMART" id="SM00034">
    <property type="entry name" value="CLECT"/>
    <property type="match status" value="1"/>
</dbReference>
<dbReference type="GO" id="GO:0005509">
    <property type="term" value="F:calcium ion binding"/>
    <property type="evidence" value="ECO:0007669"/>
    <property type="project" value="InterPro"/>
</dbReference>
<feature type="domain" description="EGF-like" evidence="17">
    <location>
        <begin position="313"/>
        <end position="350"/>
    </location>
</feature>
<keyword evidence="10 15" id="KW-0472">Membrane</keyword>
<sequence>MLRLLPLFYYIFIVRGNSSPDATLCTANVCFTLHLVKVSFHVANQQCLGNGGKLVTVRDIGELGDLKSVLLLNKETYTGSGNKFWIGLRLHKGNCTISGASLHGFKWVSGVEESSYSNWKKPPRSTCIGDRCVAVENPDLKWTDISCNNKAFYVCKFLFKGMCSPLLLDGPGEISYNPPFSSRPLAQDLNLTMLPYGTIADIHCSDQTIYSVCKDLNGVLLWTNSGPFCASGKQSCRFNNGGCHHLCEENEATGVICKCRDGYALGDDKMVCSLRDYCLNSPCKHKCESTSTGFYCACPEGLELDSDKISCTDVDECLENACGDHDCLNTLGSYKCHCREGYQMINGKCEDIDECTESRCQQGCLNSEGSFSCYCLAGFGISPSGQLCEDIDECLDRNVHQCEDMCVNTLGSYICSCKQNFRLAENGITCVPDPTAESSVNCEQNKNADGCDEVQNVPHVTSLYPQSPNSTELDYSSLNTAKENIPYKTSNNTGASVPRENYLNNNLFLICVLGSAIPLFILVGLTLVIVMCRWNRSRKNSKKKIATADGYCWVSSGLEAHMNKD</sequence>
<dbReference type="PROSITE" id="PS50041">
    <property type="entry name" value="C_TYPE_LECTIN_2"/>
    <property type="match status" value="1"/>
</dbReference>
<evidence type="ECO:0000313" key="20">
    <source>
        <dbReference type="RefSeq" id="XP_030642273.1"/>
    </source>
</evidence>
<dbReference type="OrthoDB" id="10045365at2759"/>
<keyword evidence="9 15" id="KW-1133">Transmembrane helix</keyword>
<dbReference type="InterPro" id="IPR009030">
    <property type="entry name" value="Growth_fac_rcpt_cys_sf"/>
</dbReference>
<dbReference type="InterPro" id="IPR051505">
    <property type="entry name" value="C-type_lectin_domain"/>
</dbReference>
<dbReference type="SUPFAM" id="SSF57184">
    <property type="entry name" value="Growth factor receptor domain"/>
    <property type="match status" value="2"/>
</dbReference>
<evidence type="ECO:0000256" key="5">
    <source>
        <dbReference type="ARBA" id="ARBA00022692"/>
    </source>
</evidence>
<dbReference type="SMART" id="SM00181">
    <property type="entry name" value="EGF"/>
    <property type="match status" value="5"/>
</dbReference>
<dbReference type="PANTHER" id="PTHR14789:SF8">
    <property type="entry name" value="C-TYPE LECTIN DOMAIN FAMILY 14 MEMBER A PRECURSOR-RELATED"/>
    <property type="match status" value="1"/>
</dbReference>
<accession>A0A6J2WD83</accession>
<evidence type="ECO:0000256" key="12">
    <source>
        <dbReference type="ARBA" id="ARBA00023170"/>
    </source>
</evidence>
<organism evidence="19 20">
    <name type="scientific">Chanos chanos</name>
    <name type="common">Milkfish</name>
    <name type="synonym">Mugil chanos</name>
    <dbReference type="NCBI Taxonomy" id="29144"/>
    <lineage>
        <taxon>Eukaryota</taxon>
        <taxon>Metazoa</taxon>
        <taxon>Chordata</taxon>
        <taxon>Craniata</taxon>
        <taxon>Vertebrata</taxon>
        <taxon>Euteleostomi</taxon>
        <taxon>Actinopterygii</taxon>
        <taxon>Neopterygii</taxon>
        <taxon>Teleostei</taxon>
        <taxon>Ostariophysi</taxon>
        <taxon>Gonorynchiformes</taxon>
        <taxon>Chanidae</taxon>
        <taxon>Chanos</taxon>
    </lineage>
</organism>
<dbReference type="CTD" id="22918"/>
<evidence type="ECO:0000256" key="15">
    <source>
        <dbReference type="SAM" id="Phobius"/>
    </source>
</evidence>
<evidence type="ECO:0000256" key="1">
    <source>
        <dbReference type="ARBA" id="ARBA00004479"/>
    </source>
</evidence>
<evidence type="ECO:0000256" key="3">
    <source>
        <dbReference type="ARBA" id="ARBA00022553"/>
    </source>
</evidence>
<evidence type="ECO:0000256" key="7">
    <source>
        <dbReference type="ARBA" id="ARBA00022734"/>
    </source>
</evidence>
<dbReference type="GO" id="GO:0030246">
    <property type="term" value="F:carbohydrate binding"/>
    <property type="evidence" value="ECO:0007669"/>
    <property type="project" value="UniProtKB-KW"/>
</dbReference>
<keyword evidence="7" id="KW-0430">Lectin</keyword>
<dbReference type="PROSITE" id="PS01187">
    <property type="entry name" value="EGF_CA"/>
    <property type="match status" value="1"/>
</dbReference>
<proteinExistence type="predicted"/>
<keyword evidence="11 14" id="KW-1015">Disulfide bond</keyword>
<dbReference type="FunFam" id="2.10.25.10:FF:000005">
    <property type="entry name" value="Fibrillin 2"/>
    <property type="match status" value="1"/>
</dbReference>
<dbReference type="InterPro" id="IPR049883">
    <property type="entry name" value="NOTCH1_EGF-like"/>
</dbReference>
<dbReference type="InterPro" id="IPR001304">
    <property type="entry name" value="C-type_lectin-like"/>
</dbReference>
<dbReference type="FunFam" id="2.10.25.10:FF:000009">
    <property type="entry name" value="Low-density lipoprotein receptor isoform 1"/>
    <property type="match status" value="1"/>
</dbReference>
<evidence type="ECO:0000259" key="17">
    <source>
        <dbReference type="PROSITE" id="PS50026"/>
    </source>
</evidence>
<dbReference type="CDD" id="cd00054">
    <property type="entry name" value="EGF_CA"/>
    <property type="match status" value="2"/>
</dbReference>
<dbReference type="PANTHER" id="PTHR14789">
    <property type="entry name" value="CHONDROLECTIN VARIANT CHODLFDELTAE"/>
    <property type="match status" value="1"/>
</dbReference>
<dbReference type="GO" id="GO:0016020">
    <property type="term" value="C:membrane"/>
    <property type="evidence" value="ECO:0007669"/>
    <property type="project" value="UniProtKB-SubCell"/>
</dbReference>
<feature type="signal peptide" evidence="16">
    <location>
        <begin position="1"/>
        <end position="16"/>
    </location>
</feature>
<dbReference type="PROSITE" id="PS50026">
    <property type="entry name" value="EGF_3"/>
    <property type="match status" value="2"/>
</dbReference>
<evidence type="ECO:0000256" key="4">
    <source>
        <dbReference type="ARBA" id="ARBA00022583"/>
    </source>
</evidence>
<feature type="disulfide bond" evidence="14">
    <location>
        <begin position="317"/>
        <end position="327"/>
    </location>
</feature>
<dbReference type="GO" id="GO:0006897">
    <property type="term" value="P:endocytosis"/>
    <property type="evidence" value="ECO:0007669"/>
    <property type="project" value="UniProtKB-KW"/>
</dbReference>
<evidence type="ECO:0000256" key="8">
    <source>
        <dbReference type="ARBA" id="ARBA00022737"/>
    </source>
</evidence>
<dbReference type="InterPro" id="IPR000152">
    <property type="entry name" value="EGF-type_Asp/Asn_hydroxyl_site"/>
</dbReference>
<dbReference type="InterPro" id="IPR001881">
    <property type="entry name" value="EGF-like_Ca-bd_dom"/>
</dbReference>
<evidence type="ECO:0000256" key="9">
    <source>
        <dbReference type="ARBA" id="ARBA00022989"/>
    </source>
</evidence>
<dbReference type="PROSITE" id="PS00010">
    <property type="entry name" value="ASX_HYDROXYL"/>
    <property type="match status" value="2"/>
</dbReference>
<keyword evidence="12 20" id="KW-0675">Receptor</keyword>
<feature type="domain" description="C-type lectin" evidence="18">
    <location>
        <begin position="26"/>
        <end position="156"/>
    </location>
</feature>
<dbReference type="PROSITE" id="PS01186">
    <property type="entry name" value="EGF_2"/>
    <property type="match status" value="2"/>
</dbReference>
<feature type="chain" id="PRO_5026874804" evidence="16">
    <location>
        <begin position="17"/>
        <end position="565"/>
    </location>
</feature>
<dbReference type="SMART" id="SM00179">
    <property type="entry name" value="EGF_CA"/>
    <property type="match status" value="4"/>
</dbReference>
<evidence type="ECO:0000256" key="13">
    <source>
        <dbReference type="ARBA" id="ARBA00023180"/>
    </source>
</evidence>
<dbReference type="InterPro" id="IPR018097">
    <property type="entry name" value="EGF_Ca-bd_CS"/>
</dbReference>
<dbReference type="RefSeq" id="XP_030642273.1">
    <property type="nucleotide sequence ID" value="XM_030786413.1"/>
</dbReference>
<dbReference type="InParanoid" id="A0A6J2WD83"/>
<evidence type="ECO:0000256" key="10">
    <source>
        <dbReference type="ARBA" id="ARBA00023136"/>
    </source>
</evidence>
<feature type="domain" description="EGF-like" evidence="17">
    <location>
        <begin position="351"/>
        <end position="389"/>
    </location>
</feature>
<keyword evidence="8" id="KW-0677">Repeat</keyword>
<comment type="subcellular location">
    <subcellularLocation>
        <location evidence="1">Membrane</location>
        <topology evidence="1">Single-pass type I membrane protein</topology>
    </subcellularLocation>
</comment>
<dbReference type="InterPro" id="IPR000742">
    <property type="entry name" value="EGF"/>
</dbReference>
<keyword evidence="2 14" id="KW-0245">EGF-like domain</keyword>
<dbReference type="GeneID" id="115822524"/>
<gene>
    <name evidence="20" type="primary">cd93</name>
</gene>
<name>A0A6J2WD83_CHACN</name>
<evidence type="ECO:0000256" key="11">
    <source>
        <dbReference type="ARBA" id="ARBA00023157"/>
    </source>
</evidence>
<keyword evidence="19" id="KW-1185">Reference proteome</keyword>
<protein>
    <submittedName>
        <fullName evidence="20">Complement component C1q receptor</fullName>
    </submittedName>
</protein>
<dbReference type="Pfam" id="PF00059">
    <property type="entry name" value="Lectin_C"/>
    <property type="match status" value="1"/>
</dbReference>
<dbReference type="Gene3D" id="2.10.25.10">
    <property type="entry name" value="Laminin"/>
    <property type="match status" value="5"/>
</dbReference>
<evidence type="ECO:0000313" key="19">
    <source>
        <dbReference type="Proteomes" id="UP000504632"/>
    </source>
</evidence>
<dbReference type="Proteomes" id="UP000504632">
    <property type="component" value="Chromosome 10"/>
</dbReference>
<dbReference type="InterPro" id="IPR016186">
    <property type="entry name" value="C-type_lectin-like/link_sf"/>
</dbReference>
<evidence type="ECO:0000256" key="6">
    <source>
        <dbReference type="ARBA" id="ARBA00022729"/>
    </source>
</evidence>
<dbReference type="AlphaFoldDB" id="A0A6J2WD83"/>
<dbReference type="Gene3D" id="3.10.100.10">
    <property type="entry name" value="Mannose-Binding Protein A, subunit A"/>
    <property type="match status" value="1"/>
</dbReference>
<evidence type="ECO:0000256" key="16">
    <source>
        <dbReference type="SAM" id="SignalP"/>
    </source>
</evidence>
<keyword evidence="4" id="KW-0254">Endocytosis</keyword>
<keyword evidence="13" id="KW-0325">Glycoprotein</keyword>
<evidence type="ECO:0000256" key="2">
    <source>
        <dbReference type="ARBA" id="ARBA00022536"/>
    </source>
</evidence>
<reference evidence="20" key="1">
    <citation type="submission" date="2025-08" db="UniProtKB">
        <authorList>
            <consortium name="RefSeq"/>
        </authorList>
    </citation>
    <scope>IDENTIFICATION</scope>
</reference>
<comment type="caution">
    <text evidence="14">Lacks conserved residue(s) required for the propagation of feature annotation.</text>
</comment>